<evidence type="ECO:0000313" key="1">
    <source>
        <dbReference type="EMBL" id="SNZ11067.1"/>
    </source>
</evidence>
<reference evidence="2" key="1">
    <citation type="submission" date="2017-09" db="EMBL/GenBank/DDBJ databases">
        <authorList>
            <person name="Varghese N."/>
            <person name="Submissions S."/>
        </authorList>
    </citation>
    <scope>NUCLEOTIDE SEQUENCE [LARGE SCALE GENOMIC DNA]</scope>
    <source>
        <strain evidence="2">DSM 2913</strain>
    </source>
</reference>
<proteinExistence type="predicted"/>
<keyword evidence="2" id="KW-1185">Reference proteome</keyword>
<gene>
    <name evidence="1" type="ORF">SAMN06265353_0130</name>
</gene>
<evidence type="ECO:0000313" key="2">
    <source>
        <dbReference type="Proteomes" id="UP000218627"/>
    </source>
</evidence>
<dbReference type="AlphaFoldDB" id="A0A285NQ21"/>
<organism evidence="1 2">
    <name type="scientific">Hydrogenobacter hydrogenophilus</name>
    <dbReference type="NCBI Taxonomy" id="35835"/>
    <lineage>
        <taxon>Bacteria</taxon>
        <taxon>Pseudomonadati</taxon>
        <taxon>Aquificota</taxon>
        <taxon>Aquificia</taxon>
        <taxon>Aquificales</taxon>
        <taxon>Aquificaceae</taxon>
        <taxon>Hydrogenobacter</taxon>
    </lineage>
</organism>
<protein>
    <submittedName>
        <fullName evidence="1">Uncharacterized protein</fullName>
    </submittedName>
</protein>
<dbReference type="EMBL" id="OBEN01000001">
    <property type="protein sequence ID" value="SNZ11067.1"/>
    <property type="molecule type" value="Genomic_DNA"/>
</dbReference>
<sequence>MQDTLKTFYKVITDYTDLRWAKTRDDLISKIIKVLRAFSEGRDIQDVLAERSLSAEVENSLSYLYEFSQKNREELDKLISALGIFVKSPAPCKMTIIRLAEVLLEDRRDTKVRDF</sequence>
<accession>A0A285NQ21</accession>
<name>A0A285NQ21_9AQUI</name>
<dbReference type="OrthoDB" id="14941at2"/>
<dbReference type="Proteomes" id="UP000218627">
    <property type="component" value="Unassembled WGS sequence"/>
</dbReference>
<dbReference type="RefSeq" id="WP_096600042.1">
    <property type="nucleotide sequence ID" value="NZ_OBEN01000001.1"/>
</dbReference>